<dbReference type="KEGG" id="sgp:SpiGrapes_1783"/>
<dbReference type="eggNOG" id="ENOG502ZA6T">
    <property type="taxonomic scope" value="Bacteria"/>
</dbReference>
<dbReference type="InterPro" id="IPR046674">
    <property type="entry name" value="DUF6544"/>
</dbReference>
<dbReference type="Proteomes" id="UP000005632">
    <property type="component" value="Chromosome"/>
</dbReference>
<keyword evidence="2" id="KW-1185">Reference proteome</keyword>
<dbReference type="Pfam" id="PF20181">
    <property type="entry name" value="DUF6544"/>
    <property type="match status" value="1"/>
</dbReference>
<organism evidence="1 2">
    <name type="scientific">Sphaerochaeta pleomorpha (strain ATCC BAA-1885 / DSM 22778 / Grapes)</name>
    <dbReference type="NCBI Taxonomy" id="158190"/>
    <lineage>
        <taxon>Bacteria</taxon>
        <taxon>Pseudomonadati</taxon>
        <taxon>Spirochaetota</taxon>
        <taxon>Spirochaetia</taxon>
        <taxon>Spirochaetales</taxon>
        <taxon>Sphaerochaetaceae</taxon>
        <taxon>Sphaerochaeta</taxon>
    </lineage>
</organism>
<proteinExistence type="predicted"/>
<dbReference type="STRING" id="158190.SpiGrapes_1783"/>
<reference evidence="1 2" key="1">
    <citation type="submission" date="2011-11" db="EMBL/GenBank/DDBJ databases">
        <title>Complete sequence of Spirochaeta sp. grapes.</title>
        <authorList>
            <consortium name="US DOE Joint Genome Institute"/>
            <person name="Lucas S."/>
            <person name="Han J."/>
            <person name="Lapidus A."/>
            <person name="Cheng J.-F."/>
            <person name="Goodwin L."/>
            <person name="Pitluck S."/>
            <person name="Peters L."/>
            <person name="Ovchinnikova G."/>
            <person name="Munk A.C."/>
            <person name="Detter J.C."/>
            <person name="Han C."/>
            <person name="Tapia R."/>
            <person name="Land M."/>
            <person name="Hauser L."/>
            <person name="Kyrpides N."/>
            <person name="Ivanova N."/>
            <person name="Pagani I."/>
            <person name="Ritalahtilisa K."/>
            <person name="Loeffler F."/>
            <person name="Woyke T."/>
        </authorList>
    </citation>
    <scope>NUCLEOTIDE SEQUENCE [LARGE SCALE GENOMIC DNA]</scope>
    <source>
        <strain evidence="2">ATCC BAA-1885 / DSM 22778 / Grapes</strain>
    </source>
</reference>
<dbReference type="AlphaFoldDB" id="G8QXL6"/>
<dbReference type="HOGENOM" id="CLU_064054_0_0_12"/>
<name>G8QXL6_SPHPG</name>
<gene>
    <name evidence="1" type="ordered locus">SpiGrapes_1783</name>
</gene>
<sequence>MGILLGLGFILLCVIVYFLLPYSPTKTEFERLAQQNFSFTEAGGEVFSEADIASLPLPVQRYFRHCGFIGKAKMQGMKATFKNVAFSLGRDKPTIAIDYTQYNAVAKPERIAYIDSSIYRLPFEGLDSFVAGKGSMKGVLGKMFTLFNQKGNAMGSASLVTMLSECLFVPSSALQDYISWESIDDTHAKATIAYYNFSCSGVFTFSEEGEMIYFSTDDRMATSMDGKMEQVRWTAHCGNYHKVDDLLLPSLMQASWNYSEGDLLYFDSDNVNIEYF</sequence>
<accession>G8QXL6</accession>
<protein>
    <submittedName>
        <fullName evidence="1">Uncharacterized protein</fullName>
    </submittedName>
</protein>
<evidence type="ECO:0000313" key="1">
    <source>
        <dbReference type="EMBL" id="AEV29579.1"/>
    </source>
</evidence>
<evidence type="ECO:0000313" key="2">
    <source>
        <dbReference type="Proteomes" id="UP000005632"/>
    </source>
</evidence>
<dbReference type="EMBL" id="CP003155">
    <property type="protein sequence ID" value="AEV29579.1"/>
    <property type="molecule type" value="Genomic_DNA"/>
</dbReference>